<evidence type="ECO:0000313" key="1">
    <source>
        <dbReference type="EMBL" id="KAI1711962.1"/>
    </source>
</evidence>
<name>A0AAD4R5Q7_9BILA</name>
<comment type="caution">
    <text evidence="1">The sequence shown here is derived from an EMBL/GenBank/DDBJ whole genome shotgun (WGS) entry which is preliminary data.</text>
</comment>
<keyword evidence="2" id="KW-1185">Reference proteome</keyword>
<proteinExistence type="predicted"/>
<organism evidence="1 2">
    <name type="scientific">Ditylenchus destructor</name>
    <dbReference type="NCBI Taxonomy" id="166010"/>
    <lineage>
        <taxon>Eukaryota</taxon>
        <taxon>Metazoa</taxon>
        <taxon>Ecdysozoa</taxon>
        <taxon>Nematoda</taxon>
        <taxon>Chromadorea</taxon>
        <taxon>Rhabditida</taxon>
        <taxon>Tylenchina</taxon>
        <taxon>Tylenchomorpha</taxon>
        <taxon>Sphaerularioidea</taxon>
        <taxon>Anguinidae</taxon>
        <taxon>Anguininae</taxon>
        <taxon>Ditylenchus</taxon>
    </lineage>
</organism>
<gene>
    <name evidence="1" type="ORF">DdX_09924</name>
</gene>
<dbReference type="EMBL" id="JAKKPZ010000020">
    <property type="protein sequence ID" value="KAI1711962.1"/>
    <property type="molecule type" value="Genomic_DNA"/>
</dbReference>
<dbReference type="AlphaFoldDB" id="A0AAD4R5Q7"/>
<evidence type="ECO:0000313" key="2">
    <source>
        <dbReference type="Proteomes" id="UP001201812"/>
    </source>
</evidence>
<protein>
    <submittedName>
        <fullName evidence="1">Uncharacterized protein</fullName>
    </submittedName>
</protein>
<accession>A0AAD4R5Q7</accession>
<dbReference type="Proteomes" id="UP001201812">
    <property type="component" value="Unassembled WGS sequence"/>
</dbReference>
<sequence length="128" mass="14694">MVQKHDSRYFAAKFKTYCEKDNRRIQSLASLILLEIFLLNDLPINTEGFVTSIETGPSVRELETLIESVHEVINSLRSKDTEHAETFKQQIASLEFTQTLTKQRMVMLANQPELVITKQASVNLQFCC</sequence>
<reference evidence="1" key="1">
    <citation type="submission" date="2022-01" db="EMBL/GenBank/DDBJ databases">
        <title>Genome Sequence Resource for Two Populations of Ditylenchus destructor, the Migratory Endoparasitic Phytonematode.</title>
        <authorList>
            <person name="Zhang H."/>
            <person name="Lin R."/>
            <person name="Xie B."/>
        </authorList>
    </citation>
    <scope>NUCLEOTIDE SEQUENCE</scope>
    <source>
        <strain evidence="1">BazhouSP</strain>
    </source>
</reference>